<sequence length="121" mass="12803">MKASKPMRSVVIAGVLALATVTAGQTAQAVPSSTNATCPSNAICLWTGVSYSGAQYNWTGGYKDLPAAWRDHSYSFIANRSGAFIDWSGGQKVCRSVSRGHYAARYDTGFGKKIDAVADTC</sequence>
<feature type="chain" id="PRO_5047026152" evidence="1">
    <location>
        <begin position="30"/>
        <end position="121"/>
    </location>
</feature>
<comment type="caution">
    <text evidence="2">The sequence shown here is derived from an EMBL/GenBank/DDBJ whole genome shotgun (WGS) entry which is preliminary data.</text>
</comment>
<proteinExistence type="predicted"/>
<reference evidence="2 3" key="1">
    <citation type="submission" date="2024-06" db="EMBL/GenBank/DDBJ databases">
        <title>The Natural Products Discovery Center: Release of the First 8490 Sequenced Strains for Exploring Actinobacteria Biosynthetic Diversity.</title>
        <authorList>
            <person name="Kalkreuter E."/>
            <person name="Kautsar S.A."/>
            <person name="Yang D."/>
            <person name="Bader C.D."/>
            <person name="Teijaro C.N."/>
            <person name="Fluegel L."/>
            <person name="Davis C.M."/>
            <person name="Simpson J.R."/>
            <person name="Lauterbach L."/>
            <person name="Steele A.D."/>
            <person name="Gui C."/>
            <person name="Meng S."/>
            <person name="Li G."/>
            <person name="Viehrig K."/>
            <person name="Ye F."/>
            <person name="Su P."/>
            <person name="Kiefer A.F."/>
            <person name="Nichols A."/>
            <person name="Cepeda A.J."/>
            <person name="Yan W."/>
            <person name="Fan B."/>
            <person name="Jiang Y."/>
            <person name="Adhikari A."/>
            <person name="Zheng C.-J."/>
            <person name="Schuster L."/>
            <person name="Cowan T.M."/>
            <person name="Smanski M.J."/>
            <person name="Chevrette M.G."/>
            <person name="De Carvalho L.P.S."/>
            <person name="Shen B."/>
        </authorList>
    </citation>
    <scope>NUCLEOTIDE SEQUENCE [LARGE SCALE GENOMIC DNA]</scope>
    <source>
        <strain evidence="2 3">NPDC006337</strain>
    </source>
</reference>
<dbReference type="RefSeq" id="WP_359657117.1">
    <property type="nucleotide sequence ID" value="NZ_JBEXZO010000012.1"/>
</dbReference>
<protein>
    <submittedName>
        <fullName evidence="2">Peptidase inhibitor family I36 protein</fullName>
    </submittedName>
</protein>
<evidence type="ECO:0000313" key="2">
    <source>
        <dbReference type="EMBL" id="MEU0709191.1"/>
    </source>
</evidence>
<evidence type="ECO:0000256" key="1">
    <source>
        <dbReference type="SAM" id="SignalP"/>
    </source>
</evidence>
<evidence type="ECO:0000313" key="3">
    <source>
        <dbReference type="Proteomes" id="UP001550378"/>
    </source>
</evidence>
<feature type="signal peptide" evidence="1">
    <location>
        <begin position="1"/>
        <end position="29"/>
    </location>
</feature>
<accession>A0ABV2W7P2</accession>
<dbReference type="Pfam" id="PF03995">
    <property type="entry name" value="Inhibitor_I36"/>
    <property type="match status" value="1"/>
</dbReference>
<gene>
    <name evidence="2" type="ORF">ABZ508_17680</name>
</gene>
<dbReference type="EMBL" id="JBEXZR010000014">
    <property type="protein sequence ID" value="MEU0709191.1"/>
    <property type="molecule type" value="Genomic_DNA"/>
</dbReference>
<dbReference type="Proteomes" id="UP001550378">
    <property type="component" value="Unassembled WGS sequence"/>
</dbReference>
<organism evidence="2 3">
    <name type="scientific">Streptomyces lavendulocolor</name>
    <dbReference type="NCBI Taxonomy" id="67316"/>
    <lineage>
        <taxon>Bacteria</taxon>
        <taxon>Bacillati</taxon>
        <taxon>Actinomycetota</taxon>
        <taxon>Actinomycetes</taxon>
        <taxon>Kitasatosporales</taxon>
        <taxon>Streptomycetaceae</taxon>
        <taxon>Streptomyces</taxon>
    </lineage>
</organism>
<keyword evidence="3" id="KW-1185">Reference proteome</keyword>
<keyword evidence="1" id="KW-0732">Signal</keyword>
<name>A0ABV2W7P2_9ACTN</name>